<dbReference type="Pfam" id="PF13649">
    <property type="entry name" value="Methyltransf_25"/>
    <property type="match status" value="1"/>
</dbReference>
<dbReference type="EMBL" id="CP002606">
    <property type="protein sequence ID" value="AEA33822.1"/>
    <property type="molecule type" value="Genomic_DNA"/>
</dbReference>
<dbReference type="Proteomes" id="UP000008139">
    <property type="component" value="Chromosome"/>
</dbReference>
<dbReference type="GO" id="GO:0008168">
    <property type="term" value="F:methyltransferase activity"/>
    <property type="evidence" value="ECO:0007669"/>
    <property type="project" value="UniProtKB-KW"/>
</dbReference>
<dbReference type="InterPro" id="IPR041698">
    <property type="entry name" value="Methyltransf_25"/>
</dbReference>
<keyword evidence="1 4" id="KW-0489">Methyltransferase</keyword>
<dbReference type="PANTHER" id="PTHR43861">
    <property type="entry name" value="TRANS-ACONITATE 2-METHYLTRANSFERASE-RELATED"/>
    <property type="match status" value="1"/>
</dbReference>
<dbReference type="RefSeq" id="WP_013681863.1">
    <property type="nucleotide sequence ID" value="NC_015318.1"/>
</dbReference>
<keyword evidence="2 4" id="KW-0808">Transferase</keyword>
<reference evidence="5" key="2">
    <citation type="submission" date="2011-03" db="EMBL/GenBank/DDBJ databases">
        <title>The complete genome of Hippea maritima DSM 10411.</title>
        <authorList>
            <consortium name="US DOE Joint Genome Institute (JGI-PGF)"/>
            <person name="Lucas S."/>
            <person name="Copeland A."/>
            <person name="Lapidus A."/>
            <person name="Bruce D."/>
            <person name="Goodwin L."/>
            <person name="Pitluck S."/>
            <person name="Peters L."/>
            <person name="Kyrpides N."/>
            <person name="Mavromatis K."/>
            <person name="Pagani I."/>
            <person name="Ivanova N."/>
            <person name="Mikhailova N."/>
            <person name="Lu M."/>
            <person name="Detter J.C."/>
            <person name="Tapia R."/>
            <person name="Han C."/>
            <person name="Land M."/>
            <person name="Hauser L."/>
            <person name="Markowitz V."/>
            <person name="Cheng J.-F."/>
            <person name="Hugenholtz P."/>
            <person name="Woyke T."/>
            <person name="Wu D."/>
            <person name="Spring S."/>
            <person name="Schroeder M."/>
            <person name="Brambilla E."/>
            <person name="Klenk H.-P."/>
            <person name="Eisen J.A."/>
        </authorList>
    </citation>
    <scope>NUCLEOTIDE SEQUENCE [LARGE SCALE GENOMIC DNA]</scope>
    <source>
        <strain evidence="5">ATCC 700847 / DSM 10411 / MH2</strain>
    </source>
</reference>
<proteinExistence type="predicted"/>
<dbReference type="Gene3D" id="3.40.50.150">
    <property type="entry name" value="Vaccinia Virus protein VP39"/>
    <property type="match status" value="1"/>
</dbReference>
<dbReference type="SUPFAM" id="SSF53335">
    <property type="entry name" value="S-adenosyl-L-methionine-dependent methyltransferases"/>
    <property type="match status" value="1"/>
</dbReference>
<organism evidence="4 5">
    <name type="scientific">Hippea maritima (strain ATCC 700847 / DSM 10411 / MH2)</name>
    <dbReference type="NCBI Taxonomy" id="760142"/>
    <lineage>
        <taxon>Bacteria</taxon>
        <taxon>Pseudomonadati</taxon>
        <taxon>Campylobacterota</taxon>
        <taxon>Desulfurellia</taxon>
        <taxon>Desulfurellales</taxon>
        <taxon>Hippeaceae</taxon>
        <taxon>Hippea</taxon>
    </lineage>
</organism>
<evidence type="ECO:0000256" key="1">
    <source>
        <dbReference type="ARBA" id="ARBA00022603"/>
    </source>
</evidence>
<evidence type="ECO:0000259" key="3">
    <source>
        <dbReference type="Pfam" id="PF13649"/>
    </source>
</evidence>
<dbReference type="InterPro" id="IPR029063">
    <property type="entry name" value="SAM-dependent_MTases_sf"/>
</dbReference>
<feature type="domain" description="Methyltransferase" evidence="3">
    <location>
        <begin position="49"/>
        <end position="142"/>
    </location>
</feature>
<dbReference type="HOGENOM" id="CLU_1275957_0_0_7"/>
<dbReference type="GO" id="GO:0032259">
    <property type="term" value="P:methylation"/>
    <property type="evidence" value="ECO:0007669"/>
    <property type="project" value="UniProtKB-KW"/>
</dbReference>
<accession>F2LVN8</accession>
<dbReference type="STRING" id="760142.Hipma_0852"/>
<dbReference type="eggNOG" id="COG2226">
    <property type="taxonomic scope" value="Bacteria"/>
</dbReference>
<dbReference type="KEGG" id="hmr:Hipma_0852"/>
<dbReference type="OrthoDB" id="9804312at2"/>
<keyword evidence="5" id="KW-1185">Reference proteome</keyword>
<dbReference type="CDD" id="cd02440">
    <property type="entry name" value="AdoMet_MTases"/>
    <property type="match status" value="1"/>
</dbReference>
<evidence type="ECO:0000313" key="5">
    <source>
        <dbReference type="Proteomes" id="UP000008139"/>
    </source>
</evidence>
<reference evidence="4 5" key="1">
    <citation type="journal article" date="2011" name="Stand. Genomic Sci.">
        <title>Complete genome sequence of the thermophilic sulfur-reducer Hippea maritima type strain (MH(2)).</title>
        <authorList>
            <person name="Huntemann M."/>
            <person name="Lu M."/>
            <person name="Nolan M."/>
            <person name="Lapidus A."/>
            <person name="Lucas S."/>
            <person name="Hammon N."/>
            <person name="Deshpande S."/>
            <person name="Cheng J.F."/>
            <person name="Tapia R."/>
            <person name="Han C."/>
            <person name="Goodwin L."/>
            <person name="Pitluck S."/>
            <person name="Liolios K."/>
            <person name="Pagani I."/>
            <person name="Ivanova N."/>
            <person name="Ovchinikova G."/>
            <person name="Pati A."/>
            <person name="Chen A."/>
            <person name="Palaniappan K."/>
            <person name="Land M."/>
            <person name="Hauser L."/>
            <person name="Jeffries C.D."/>
            <person name="Detter J.C."/>
            <person name="Brambilla E.M."/>
            <person name="Rohde M."/>
            <person name="Spring S."/>
            <person name="Goker M."/>
            <person name="Woyke T."/>
            <person name="Bristow J."/>
            <person name="Eisen J.A."/>
            <person name="Markowitz V."/>
            <person name="Hugenholtz P."/>
            <person name="Kyrpides N.C."/>
            <person name="Klenk H.P."/>
            <person name="Mavromatis K."/>
        </authorList>
    </citation>
    <scope>NUCLEOTIDE SEQUENCE [LARGE SCALE GENOMIC DNA]</scope>
    <source>
        <strain evidence="5">ATCC 700847 / DSM 10411 / MH2</strain>
    </source>
</reference>
<dbReference type="PANTHER" id="PTHR43861:SF1">
    <property type="entry name" value="TRANS-ACONITATE 2-METHYLTRANSFERASE"/>
    <property type="match status" value="1"/>
</dbReference>
<name>F2LVN8_HIPMA</name>
<gene>
    <name evidence="4" type="ordered locus">Hipma_0852</name>
</gene>
<dbReference type="InParanoid" id="F2LVN8"/>
<dbReference type="AlphaFoldDB" id="F2LVN8"/>
<sequence>MSKQLSKVEIDGWEALAYDSIMKLISGFSYDRFIGKVVDDLNIKPNDAVLDLGCGTAKNLCLIAKYTTALCVGFDTSRNMIRQAKKRCKDRNVKIFYQDIRKPHPFYDMFDVVFISFVLHGFIDRERDLIIKNAYNSLKKGGRFCVLDYNEFDLKSQNPFVKAVFKYGECPLASEFIGLNLKDKLSLFGFDNFEEHYYYSGYVRLLIGEK</sequence>
<evidence type="ECO:0000256" key="2">
    <source>
        <dbReference type="ARBA" id="ARBA00022679"/>
    </source>
</evidence>
<evidence type="ECO:0000313" key="4">
    <source>
        <dbReference type="EMBL" id="AEA33822.1"/>
    </source>
</evidence>
<protein>
    <submittedName>
        <fullName evidence="4">Methyltransferase type 11</fullName>
    </submittedName>
</protein>